<evidence type="ECO:0000313" key="3">
    <source>
        <dbReference type="Proteomes" id="UP000030907"/>
    </source>
</evidence>
<reference evidence="2 3" key="1">
    <citation type="journal article" date="2015" name="Int. J. Syst. Evol. Microbiol.">
        <title>Description of Sphingopyxis fribergensis sp. nov. - a soil bacterium with the ability to degrade styrene and phenylacetic acid.</title>
        <authorList>
            <person name="Oelschlagel M."/>
            <person name="Ruckert C."/>
            <person name="Kalinowski J."/>
            <person name="Schmidt G."/>
            <person name="Schlomann M."/>
            <person name="Tischler D."/>
        </authorList>
    </citation>
    <scope>NUCLEOTIDE SEQUENCE [LARGE SCALE GENOMIC DNA]</scope>
    <source>
        <strain evidence="2 3">Kp5.2</strain>
    </source>
</reference>
<sequence length="215" mass="23276">MTVAAYLHRVEDQPGQAKETRMRFEGAVPRTGETEVLVHNISELGMVFETDEAFAIGDPIDIKLPQSGATRARVAWTSGRLIGLDFDLPISRISLGTARLRDAVSVGPDGPDSANRMESFGMRVQRLRLALGMSQGQLAKHMNVSDPAVCGWELNRTRPKPGRMEALAEILGVSMADLLGEQAVFPLSATIDSARQAIALAAGVTQDRVRINIEV</sequence>
<dbReference type="RefSeq" id="WP_052208136.1">
    <property type="nucleotide sequence ID" value="NZ_CP009122.1"/>
</dbReference>
<dbReference type="OrthoDB" id="9805856at2"/>
<evidence type="ECO:0000313" key="2">
    <source>
        <dbReference type="EMBL" id="AJA09199.1"/>
    </source>
</evidence>
<dbReference type="Pfam" id="PF01381">
    <property type="entry name" value="HTH_3"/>
    <property type="match status" value="1"/>
</dbReference>
<dbReference type="InterPro" id="IPR001387">
    <property type="entry name" value="Cro/C1-type_HTH"/>
</dbReference>
<keyword evidence="3" id="KW-1185">Reference proteome</keyword>
<dbReference type="Gene3D" id="1.10.260.40">
    <property type="entry name" value="lambda repressor-like DNA-binding domains"/>
    <property type="match status" value="1"/>
</dbReference>
<proteinExistence type="predicted"/>
<dbReference type="AlphaFoldDB" id="A0A0A7PGX2"/>
<dbReference type="HOGENOM" id="CLU_1223721_0_0_5"/>
<dbReference type="KEGG" id="sphk:SKP52_11510"/>
<dbReference type="SUPFAM" id="SSF141371">
    <property type="entry name" value="PilZ domain-like"/>
    <property type="match status" value="1"/>
</dbReference>
<dbReference type="CDD" id="cd00093">
    <property type="entry name" value="HTH_XRE"/>
    <property type="match status" value="1"/>
</dbReference>
<feature type="domain" description="HTH cro/C1-type" evidence="1">
    <location>
        <begin position="124"/>
        <end position="178"/>
    </location>
</feature>
<dbReference type="GO" id="GO:0003677">
    <property type="term" value="F:DNA binding"/>
    <property type="evidence" value="ECO:0007669"/>
    <property type="project" value="InterPro"/>
</dbReference>
<dbReference type="InterPro" id="IPR010982">
    <property type="entry name" value="Lambda_DNA-bd_dom_sf"/>
</dbReference>
<dbReference type="SMART" id="SM00530">
    <property type="entry name" value="HTH_XRE"/>
    <property type="match status" value="1"/>
</dbReference>
<name>A0A0A7PGX2_9SPHN</name>
<accession>A0A0A7PGX2</accession>
<dbReference type="EMBL" id="CP009122">
    <property type="protein sequence ID" value="AJA09199.1"/>
    <property type="molecule type" value="Genomic_DNA"/>
</dbReference>
<gene>
    <name evidence="2" type="ORF">SKP52_11510</name>
</gene>
<organism evidence="2 3">
    <name type="scientific">Sphingopyxis fribergensis</name>
    <dbReference type="NCBI Taxonomy" id="1515612"/>
    <lineage>
        <taxon>Bacteria</taxon>
        <taxon>Pseudomonadati</taxon>
        <taxon>Pseudomonadota</taxon>
        <taxon>Alphaproteobacteria</taxon>
        <taxon>Sphingomonadales</taxon>
        <taxon>Sphingomonadaceae</taxon>
        <taxon>Sphingopyxis</taxon>
    </lineage>
</organism>
<evidence type="ECO:0000259" key="1">
    <source>
        <dbReference type="PROSITE" id="PS50943"/>
    </source>
</evidence>
<dbReference type="SUPFAM" id="SSF47413">
    <property type="entry name" value="lambda repressor-like DNA-binding domains"/>
    <property type="match status" value="1"/>
</dbReference>
<protein>
    <submittedName>
        <fullName evidence="2">XRE family transcriptional regulator</fullName>
    </submittedName>
</protein>
<dbReference type="Proteomes" id="UP000030907">
    <property type="component" value="Chromosome"/>
</dbReference>
<dbReference type="PROSITE" id="PS50943">
    <property type="entry name" value="HTH_CROC1"/>
    <property type="match status" value="1"/>
</dbReference>
<dbReference type="STRING" id="1515612.SKP52_11510"/>